<dbReference type="GeneID" id="110207605"/>
<dbReference type="InterPro" id="IPR003316">
    <property type="entry name" value="E2F_WHTH_DNA-bd_dom"/>
</dbReference>
<comment type="subcellular location">
    <subcellularLocation>
        <location evidence="5">Nucleus</location>
    </subcellularLocation>
</comment>
<dbReference type="Proteomes" id="UP000515140">
    <property type="component" value="Unplaced"/>
</dbReference>
<accession>A0A6P5K6C5</accession>
<dbReference type="InterPro" id="IPR036390">
    <property type="entry name" value="WH_DNA-bd_sf"/>
</dbReference>
<keyword evidence="4 5" id="KW-0804">Transcription</keyword>
<dbReference type="InParanoid" id="A0A6P5K6C5"/>
<dbReference type="Gene3D" id="6.10.250.540">
    <property type="match status" value="1"/>
</dbReference>
<dbReference type="SMART" id="SM01372">
    <property type="entry name" value="E2F_TDP"/>
    <property type="match status" value="1"/>
</dbReference>
<name>A0A6P5K6C5_PHACI</name>
<evidence type="ECO:0000259" key="7">
    <source>
        <dbReference type="SMART" id="SM01372"/>
    </source>
</evidence>
<dbReference type="SUPFAM" id="SSF46785">
    <property type="entry name" value="Winged helix' DNA-binding domain"/>
    <property type="match status" value="1"/>
</dbReference>
<dbReference type="InterPro" id="IPR037241">
    <property type="entry name" value="E2F-DP_heterodim"/>
</dbReference>
<dbReference type="AlphaFoldDB" id="A0A6P5K6C5"/>
<sequence>MSGVRARPRGGAPEAAPKNPARAGAALPDPRGSPGAWDEESESVRLPEIKNNLEENIPKKKVSKARYNASLCYYTRKFMDLLKSAPGGVLHLKEVAAVLGVGKRRVYDITNVLHGIELIQKRSKNCIQWIGSDLSSIDGKIAQQKKLRDELSNLSAMEDTLDELNKICAHQLFELTDDKENAKLAYVTYEDIHSLQVFHEQIVIAVKAPEETKLNVPPPKEDSITVHIKSTKGPIDVYLCEMKQDGATDNLYEDMEP</sequence>
<feature type="compositionally biased region" description="Low complexity" evidence="6">
    <location>
        <begin position="1"/>
        <end position="26"/>
    </location>
</feature>
<keyword evidence="2 5" id="KW-0805">Transcription regulation</keyword>
<keyword evidence="8" id="KW-1185">Reference proteome</keyword>
<protein>
    <submittedName>
        <fullName evidence="9">Transcription factor E2F6-like</fullName>
    </submittedName>
</protein>
<comment type="similarity">
    <text evidence="1 5">Belongs to the E2F/DP family.</text>
</comment>
<dbReference type="InterPro" id="IPR015633">
    <property type="entry name" value="E2F"/>
</dbReference>
<dbReference type="InterPro" id="IPR032198">
    <property type="entry name" value="E2F_CC-MB"/>
</dbReference>
<dbReference type="GO" id="GO:0090575">
    <property type="term" value="C:RNA polymerase II transcription regulator complex"/>
    <property type="evidence" value="ECO:0007669"/>
    <property type="project" value="TreeGrafter"/>
</dbReference>
<feature type="domain" description="E2F/DP family winged-helix DNA-binding" evidence="7">
    <location>
        <begin position="66"/>
        <end position="131"/>
    </location>
</feature>
<keyword evidence="3 5" id="KW-0238">DNA-binding</keyword>
<dbReference type="GO" id="GO:0000981">
    <property type="term" value="F:DNA-binding transcription factor activity, RNA polymerase II-specific"/>
    <property type="evidence" value="ECO:0007669"/>
    <property type="project" value="TreeGrafter"/>
</dbReference>
<dbReference type="InterPro" id="IPR036388">
    <property type="entry name" value="WH-like_DNA-bd_sf"/>
</dbReference>
<evidence type="ECO:0000256" key="6">
    <source>
        <dbReference type="SAM" id="MobiDB-lite"/>
    </source>
</evidence>
<evidence type="ECO:0000256" key="2">
    <source>
        <dbReference type="ARBA" id="ARBA00023015"/>
    </source>
</evidence>
<dbReference type="PANTHER" id="PTHR12081:SF19">
    <property type="entry name" value="TRANSCRIPTION FACTOR E2F6"/>
    <property type="match status" value="1"/>
</dbReference>
<gene>
    <name evidence="9" type="primary">LOC110207605</name>
</gene>
<feature type="region of interest" description="Disordered" evidence="6">
    <location>
        <begin position="1"/>
        <end position="43"/>
    </location>
</feature>
<evidence type="ECO:0000313" key="8">
    <source>
        <dbReference type="Proteomes" id="UP000515140"/>
    </source>
</evidence>
<dbReference type="GO" id="GO:0046983">
    <property type="term" value="F:protein dimerization activity"/>
    <property type="evidence" value="ECO:0007669"/>
    <property type="project" value="InterPro"/>
</dbReference>
<evidence type="ECO:0000256" key="4">
    <source>
        <dbReference type="ARBA" id="ARBA00023163"/>
    </source>
</evidence>
<organism evidence="8 9">
    <name type="scientific">Phascolarctos cinereus</name>
    <name type="common">Koala</name>
    <dbReference type="NCBI Taxonomy" id="38626"/>
    <lineage>
        <taxon>Eukaryota</taxon>
        <taxon>Metazoa</taxon>
        <taxon>Chordata</taxon>
        <taxon>Craniata</taxon>
        <taxon>Vertebrata</taxon>
        <taxon>Euteleostomi</taxon>
        <taxon>Mammalia</taxon>
        <taxon>Metatheria</taxon>
        <taxon>Diprotodontia</taxon>
        <taxon>Phascolarctidae</taxon>
        <taxon>Phascolarctos</taxon>
    </lineage>
</organism>
<reference evidence="9" key="1">
    <citation type="submission" date="2025-08" db="UniProtKB">
        <authorList>
            <consortium name="RefSeq"/>
        </authorList>
    </citation>
    <scope>IDENTIFICATION</scope>
    <source>
        <tissue evidence="9">Spleen</tissue>
    </source>
</reference>
<proteinExistence type="inferred from homology"/>
<dbReference type="SUPFAM" id="SSF144074">
    <property type="entry name" value="E2F-DP heterodimerization region"/>
    <property type="match status" value="1"/>
</dbReference>
<evidence type="ECO:0000256" key="1">
    <source>
        <dbReference type="ARBA" id="ARBA00010940"/>
    </source>
</evidence>
<dbReference type="CDD" id="cd14660">
    <property type="entry name" value="E2F_DD"/>
    <property type="match status" value="1"/>
</dbReference>
<dbReference type="RefSeq" id="XP_020840958.1">
    <property type="nucleotide sequence ID" value="XM_020985299.1"/>
</dbReference>
<dbReference type="PANTHER" id="PTHR12081">
    <property type="entry name" value="TRANSCRIPTION FACTOR E2F"/>
    <property type="match status" value="1"/>
</dbReference>
<dbReference type="Pfam" id="PF02319">
    <property type="entry name" value="WHD_E2F_TDP"/>
    <property type="match status" value="1"/>
</dbReference>
<dbReference type="FunFam" id="1.10.10.10:FF:000008">
    <property type="entry name" value="E2F transcription factor 1"/>
    <property type="match status" value="1"/>
</dbReference>
<keyword evidence="5" id="KW-0539">Nucleus</keyword>
<dbReference type="GO" id="GO:0000978">
    <property type="term" value="F:RNA polymerase II cis-regulatory region sequence-specific DNA binding"/>
    <property type="evidence" value="ECO:0007669"/>
    <property type="project" value="InterPro"/>
</dbReference>
<dbReference type="Gene3D" id="1.10.10.10">
    <property type="entry name" value="Winged helix-like DNA-binding domain superfamily/Winged helix DNA-binding domain"/>
    <property type="match status" value="1"/>
</dbReference>
<evidence type="ECO:0000256" key="5">
    <source>
        <dbReference type="RuleBase" id="RU003796"/>
    </source>
</evidence>
<dbReference type="KEGG" id="pcw:110207605"/>
<evidence type="ECO:0000313" key="9">
    <source>
        <dbReference type="RefSeq" id="XP_020840958.1"/>
    </source>
</evidence>
<dbReference type="Pfam" id="PF16421">
    <property type="entry name" value="E2F_CC-MB"/>
    <property type="match status" value="1"/>
</dbReference>
<evidence type="ECO:0000256" key="3">
    <source>
        <dbReference type="ARBA" id="ARBA00023125"/>
    </source>
</evidence>